<evidence type="ECO:0000256" key="2">
    <source>
        <dbReference type="ARBA" id="ARBA00006131"/>
    </source>
</evidence>
<comment type="subcellular location">
    <subcellularLocation>
        <location evidence="1 6">Virion</location>
    </subcellularLocation>
</comment>
<protein>
    <recommendedName>
        <fullName evidence="6">Capsid protein</fullName>
    </recommendedName>
</protein>
<comment type="function">
    <text evidence="6">Self-assembles to form an icosahedral capsid.</text>
</comment>
<organism evidence="7">
    <name type="scientific">Betatorquevirus 034K</name>
    <dbReference type="NCBI Taxonomy" id="3163412"/>
    <lineage>
        <taxon>Viruses</taxon>
        <taxon>Monodnaviria</taxon>
        <taxon>Shotokuvirae</taxon>
        <taxon>Commensaviricota</taxon>
        <taxon>Cardeaviricetes</taxon>
        <taxon>Sanitavirales</taxon>
        <taxon>Anelloviridae</taxon>
        <taxon>Betatorquevirus</taxon>
    </lineage>
</organism>
<dbReference type="EMBL" id="PP857143">
    <property type="protein sequence ID" value="XBU06690.1"/>
    <property type="molecule type" value="Genomic_DNA"/>
</dbReference>
<name>A0AAU7STC9_9VIRU</name>
<keyword evidence="5 6" id="KW-0946">Virion</keyword>
<proteinExistence type="inferred from homology"/>
<dbReference type="Pfam" id="PF02956">
    <property type="entry name" value="TT_ORF1"/>
    <property type="match status" value="1"/>
</dbReference>
<evidence type="ECO:0000256" key="1">
    <source>
        <dbReference type="ARBA" id="ARBA00004328"/>
    </source>
</evidence>
<evidence type="ECO:0000256" key="5">
    <source>
        <dbReference type="ARBA" id="ARBA00022844"/>
    </source>
</evidence>
<reference evidence="7" key="1">
    <citation type="submission" date="2024-05" db="EMBL/GenBank/DDBJ databases">
        <authorList>
            <person name="Laubscher F."/>
            <person name="Chudzinski V."/>
            <person name="Cordey S."/>
            <person name="Hosszu-Fellous K."/>
            <person name="Kaiser L."/>
        </authorList>
    </citation>
    <scope>NUCLEOTIDE SEQUENCE</scope>
    <source>
        <strain evidence="7">976D1-2</strain>
    </source>
</reference>
<dbReference type="InterPro" id="IPR004219">
    <property type="entry name" value="TTvirus_Unk"/>
</dbReference>
<evidence type="ECO:0000256" key="3">
    <source>
        <dbReference type="ARBA" id="ARBA00022431"/>
    </source>
</evidence>
<evidence type="ECO:0000256" key="6">
    <source>
        <dbReference type="RuleBase" id="RU361230"/>
    </source>
</evidence>
<comment type="similarity">
    <text evidence="2 6">Belongs to the anelloviridae capsid protein family.</text>
</comment>
<keyword evidence="3 6" id="KW-1140">T=1 icosahedral capsid protein</keyword>
<evidence type="ECO:0000256" key="4">
    <source>
        <dbReference type="ARBA" id="ARBA00022561"/>
    </source>
</evidence>
<accession>A0AAU7STC9</accession>
<sequence length="668" mass="78893">MPWRYRYYRPYRWRRRRWPYPWGPRKTFRRRRRQRRVRRHFSKRKLKRITIREYQPKIIKKCNIKGLCLLCIVNHERLYNNFTMYEQSIVPQNMPGGGGFSVMKQSLESMYEYHQLCTNWWTSSNENLPLCRYTGTTMYLYYSENIDYAFRFQTDYPMNSGKLTYCSLQPSIMMMMHDTILMPSKRTRPNNRKKYKKVFIPPPSQLKTQWYFQADFYKQPLFITYTTACSFDHYYISTDSESQCITLSFLNTNLFQQQNFAKPPSTGYSYKTHGTQSLHLYGTRSEDADNNIKVKDIIPLTHTQTDRPGEAYSDIRAAAITWQIYKAQVQNYTGNPFNHENLHNLHFFQGTVSPTQYFTQFASENETINSKQHTLTRLTDPLYYQTRYNPYKDKGNTTKAYFVSNQQNGEGWTAPNNPDLILDGFPLWITLYGFSDYIKKTQKQLGLDNDYVLVIHNLETMPKYTNPIILLDQFFLNGTSPYASTQSPYDKNKWYPQLQFQTQSINNIILTGPGIPKMSNRKSCEIKCKYNVHFKFGGAPPKTNIVENPAMEITYPIPRNQLQTTSLQNPAAPVETYLSSFDFRRGLITSKAAKRITEDTQIKETLFDFTGTTRDPAVLQTLQTQDQEASDSEKEEEDLFQQFINQRKQQRDLRNRILQLINKTQSLE</sequence>
<evidence type="ECO:0000313" key="7">
    <source>
        <dbReference type="EMBL" id="XBU06690.1"/>
    </source>
</evidence>
<dbReference type="GO" id="GO:0039615">
    <property type="term" value="C:T=1 icosahedral viral capsid"/>
    <property type="evidence" value="ECO:0007669"/>
    <property type="project" value="UniProtKB-UniRule"/>
</dbReference>
<keyword evidence="4 6" id="KW-0167">Capsid protein</keyword>